<dbReference type="Gene3D" id="3.20.20.70">
    <property type="entry name" value="Aldolase class I"/>
    <property type="match status" value="1"/>
</dbReference>
<dbReference type="AlphaFoldDB" id="A0A1W6SLL2"/>
<dbReference type="SFLD" id="SFLDS00029">
    <property type="entry name" value="Radical_SAM"/>
    <property type="match status" value="1"/>
</dbReference>
<dbReference type="SUPFAM" id="SSF102114">
    <property type="entry name" value="Radical SAM enzymes"/>
    <property type="match status" value="1"/>
</dbReference>
<keyword evidence="2" id="KW-0949">S-adenosyl-L-methionine</keyword>
<keyword evidence="9" id="KW-1185">Reference proteome</keyword>
<evidence type="ECO:0000256" key="3">
    <source>
        <dbReference type="ARBA" id="ARBA00022723"/>
    </source>
</evidence>
<keyword evidence="4" id="KW-0408">Iron</keyword>
<dbReference type="Proteomes" id="UP000012179">
    <property type="component" value="Chromosome"/>
</dbReference>
<reference evidence="8 9" key="1">
    <citation type="journal article" date="2015" name="Int. J. Syst. Evol. Microbiol.">
        <title>Nitrosospira lacus sp. nov., a psychrotolerant, ammonia-oxidizing bacterium from sandy lake sediment.</title>
        <authorList>
            <person name="Urakawa H."/>
            <person name="Garcia J.C."/>
            <person name="Nielsen J.L."/>
            <person name="Le V.Q."/>
            <person name="Kozlowski J.A."/>
            <person name="Stein L.Y."/>
            <person name="Lim C.K."/>
            <person name="Pommerening-Roser A."/>
            <person name="Martens-Habbena W."/>
            <person name="Stahl D.A."/>
            <person name="Klotz M.G."/>
        </authorList>
    </citation>
    <scope>NUCLEOTIDE SEQUENCE [LARGE SCALE GENOMIC DNA]</scope>
    <source>
        <strain evidence="8 9">APG3</strain>
    </source>
</reference>
<keyword evidence="5" id="KW-0411">Iron-sulfur</keyword>
<dbReference type="EMBL" id="CP021106">
    <property type="protein sequence ID" value="ARO86672.1"/>
    <property type="molecule type" value="Genomic_DNA"/>
</dbReference>
<dbReference type="PROSITE" id="PS51918">
    <property type="entry name" value="RADICAL_SAM"/>
    <property type="match status" value="1"/>
</dbReference>
<dbReference type="NCBIfam" id="TIGR04085">
    <property type="entry name" value="rSAM_more_4Fe4S"/>
    <property type="match status" value="1"/>
</dbReference>
<name>A0A1W6SLL2_9PROT</name>
<dbReference type="SFLD" id="SFLDG01386">
    <property type="entry name" value="main_SPASM_domain-containing"/>
    <property type="match status" value="1"/>
</dbReference>
<dbReference type="OrthoDB" id="308557at2"/>
<evidence type="ECO:0000256" key="6">
    <source>
        <dbReference type="ARBA" id="ARBA00023601"/>
    </source>
</evidence>
<dbReference type="InterPro" id="IPR058240">
    <property type="entry name" value="rSAM_sf"/>
</dbReference>
<dbReference type="SFLD" id="SFLDG01072">
    <property type="entry name" value="dehydrogenase_like"/>
    <property type="match status" value="1"/>
</dbReference>
<dbReference type="GO" id="GO:0051536">
    <property type="term" value="F:iron-sulfur cluster binding"/>
    <property type="evidence" value="ECO:0007669"/>
    <property type="project" value="UniProtKB-KW"/>
</dbReference>
<sequence length="527" mass="59222">MKYFSRPYRESAESTYLAEAHGKRYEPFGTISLSDQTVLGTGGVILEDIAGETLAIHPENAAWAFLSAGESKWFRQLEGKPFGWLRHNLLQYGPDNALDFAAQLYRRGLLTLNGHAAVDRRMFADGPNYDEGNLIELLITEKCNLACPYCLAGANSSMPAMDRDIARKTVDLAFAMRESDTLAFEFAGGEPFLKYELMKETVAYIRNHPLRGNRKLFLSTQTNATLLNEERVRWLKEEDIRVGISLDGGAQQQNLSRPQVNGKESFSKIAKGIDLLHRFEVPFGGLVVLNRSNADDPAALAATMLNLGIHGFRLNPVAYLGDARKNWNKVGLSQDQIIDFVKDLMNHVVAQKLPLLEDNVRSMCDFLTSKQRRTRCMRTHCGAGDTFQAVAANGDIYPCGRATQSPGLKLGNIFDAGLESLSQPSRHNAVMQQIRERRPADLEGCSTCSYRQLCQSGCSAQAWERYGTVRHRTPECSFYKTLYPYLMHWLSFDEIAFDHLNTCNYFNNEGERFSRDFASIKYQAVAV</sequence>
<dbReference type="RefSeq" id="WP_004175506.1">
    <property type="nucleotide sequence ID" value="NZ_CP021106.3"/>
</dbReference>
<dbReference type="SFLD" id="SFLDG01067">
    <property type="entry name" value="SPASM/twitch_domain_containing"/>
    <property type="match status" value="1"/>
</dbReference>
<evidence type="ECO:0000313" key="8">
    <source>
        <dbReference type="EMBL" id="ARO86672.1"/>
    </source>
</evidence>
<dbReference type="Pfam" id="PF13186">
    <property type="entry name" value="SPASM"/>
    <property type="match status" value="1"/>
</dbReference>
<evidence type="ECO:0000256" key="1">
    <source>
        <dbReference type="ARBA" id="ARBA00001966"/>
    </source>
</evidence>
<dbReference type="PANTHER" id="PTHR43273">
    <property type="entry name" value="ANAEROBIC SULFATASE-MATURATING ENZYME HOMOLOG ASLB-RELATED"/>
    <property type="match status" value="1"/>
</dbReference>
<proteinExistence type="inferred from homology"/>
<dbReference type="InterPro" id="IPR023867">
    <property type="entry name" value="Sulphatase_maturase_rSAM"/>
</dbReference>
<evidence type="ECO:0000256" key="5">
    <source>
        <dbReference type="ARBA" id="ARBA00023014"/>
    </source>
</evidence>
<dbReference type="InterPro" id="IPR007197">
    <property type="entry name" value="rSAM"/>
</dbReference>
<evidence type="ECO:0000313" key="9">
    <source>
        <dbReference type="Proteomes" id="UP000012179"/>
    </source>
</evidence>
<organism evidence="8 9">
    <name type="scientific">Nitrosospira lacus</name>
    <dbReference type="NCBI Taxonomy" id="1288494"/>
    <lineage>
        <taxon>Bacteria</taxon>
        <taxon>Pseudomonadati</taxon>
        <taxon>Pseudomonadota</taxon>
        <taxon>Betaproteobacteria</taxon>
        <taxon>Nitrosomonadales</taxon>
        <taxon>Nitrosomonadaceae</taxon>
        <taxon>Nitrosospira</taxon>
    </lineage>
</organism>
<evidence type="ECO:0000259" key="7">
    <source>
        <dbReference type="PROSITE" id="PS51918"/>
    </source>
</evidence>
<keyword evidence="3" id="KW-0479">Metal-binding</keyword>
<dbReference type="KEGG" id="nlc:EBAPG3_002155"/>
<dbReference type="PANTHER" id="PTHR43273:SF3">
    <property type="entry name" value="ANAEROBIC SULFATASE-MATURATING ENZYME HOMOLOG ASLB-RELATED"/>
    <property type="match status" value="1"/>
</dbReference>
<accession>A0A1W6SLL2</accession>
<dbReference type="eggNOG" id="COG0641">
    <property type="taxonomic scope" value="Bacteria"/>
</dbReference>
<dbReference type="InterPro" id="IPR023885">
    <property type="entry name" value="4Fe4S-binding_SPASM_dom"/>
</dbReference>
<evidence type="ECO:0000256" key="2">
    <source>
        <dbReference type="ARBA" id="ARBA00022691"/>
    </source>
</evidence>
<dbReference type="GO" id="GO:0016491">
    <property type="term" value="F:oxidoreductase activity"/>
    <property type="evidence" value="ECO:0007669"/>
    <property type="project" value="InterPro"/>
</dbReference>
<dbReference type="SFLD" id="SFLDG01384">
    <property type="entry name" value="thioether_bond_formation_requi"/>
    <property type="match status" value="1"/>
</dbReference>
<dbReference type="GO" id="GO:0046872">
    <property type="term" value="F:metal ion binding"/>
    <property type="evidence" value="ECO:0007669"/>
    <property type="project" value="UniProtKB-KW"/>
</dbReference>
<feature type="domain" description="Radical SAM core" evidence="7">
    <location>
        <begin position="129"/>
        <end position="354"/>
    </location>
</feature>
<comment type="cofactor">
    <cofactor evidence="1">
        <name>[4Fe-4S] cluster</name>
        <dbReference type="ChEBI" id="CHEBI:49883"/>
    </cofactor>
</comment>
<evidence type="ECO:0000256" key="4">
    <source>
        <dbReference type="ARBA" id="ARBA00023004"/>
    </source>
</evidence>
<dbReference type="InterPro" id="IPR013785">
    <property type="entry name" value="Aldolase_TIM"/>
</dbReference>
<protein>
    <submittedName>
        <fullName evidence="8">Radical SAM/SPASM domain-containing protein</fullName>
    </submittedName>
</protein>
<dbReference type="CDD" id="cd01335">
    <property type="entry name" value="Radical_SAM"/>
    <property type="match status" value="1"/>
</dbReference>
<gene>
    <name evidence="8" type="ORF">EBAPG3_002155</name>
</gene>
<dbReference type="Pfam" id="PF04055">
    <property type="entry name" value="Radical_SAM"/>
    <property type="match status" value="1"/>
</dbReference>
<comment type="similarity">
    <text evidence="6">Belongs to the radical SAM superfamily. Anaerobic sulfatase-maturating enzyme family.</text>
</comment>